<dbReference type="Proteomes" id="UP001058974">
    <property type="component" value="Chromosome 1"/>
</dbReference>
<sequence>MDMKKSECEREAKEEEFNEDSIQSIMFTLGTFLLMVCLKSFLVEKWRSYVFLFLNVILLAILYMSMKPNYWSSRNLENVSDVEDVKNDEKEKKMACELSQEREIEEDKECYKTQCWSRSSNSSTSSHHHVDVENEIDEDDDEEDEDEHVEVLSKEELNERVEAFIAMFRKHLISDDKQGENFRHQKTSNLTTKIQVSCC</sequence>
<comment type="caution">
    <text evidence="3">The sequence shown here is derived from an EMBL/GenBank/DDBJ whole genome shotgun (WGS) entry which is preliminary data.</text>
</comment>
<dbReference type="Gramene" id="Psat1g077160.1">
    <property type="protein sequence ID" value="Psat1g077160.1.cds1"/>
    <property type="gene ID" value="Psat1g077160"/>
</dbReference>
<keyword evidence="2" id="KW-1133">Transmembrane helix</keyword>
<feature type="compositionally biased region" description="Acidic residues" evidence="1">
    <location>
        <begin position="133"/>
        <end position="148"/>
    </location>
</feature>
<evidence type="ECO:0000256" key="1">
    <source>
        <dbReference type="SAM" id="MobiDB-lite"/>
    </source>
</evidence>
<evidence type="ECO:0000256" key="2">
    <source>
        <dbReference type="SAM" id="Phobius"/>
    </source>
</evidence>
<evidence type="ECO:0008006" key="5">
    <source>
        <dbReference type="Google" id="ProtNLM"/>
    </source>
</evidence>
<feature type="transmembrane region" description="Helical" evidence="2">
    <location>
        <begin position="21"/>
        <end position="42"/>
    </location>
</feature>
<dbReference type="PANTHER" id="PTHR35997">
    <property type="entry name" value="COTTON FIBER PROTEIN-RELATED"/>
    <property type="match status" value="1"/>
</dbReference>
<dbReference type="AlphaFoldDB" id="A0A9D5BGI9"/>
<organism evidence="3 4">
    <name type="scientific">Pisum sativum</name>
    <name type="common">Garden pea</name>
    <name type="synonym">Lathyrus oleraceus</name>
    <dbReference type="NCBI Taxonomy" id="3888"/>
    <lineage>
        <taxon>Eukaryota</taxon>
        <taxon>Viridiplantae</taxon>
        <taxon>Streptophyta</taxon>
        <taxon>Embryophyta</taxon>
        <taxon>Tracheophyta</taxon>
        <taxon>Spermatophyta</taxon>
        <taxon>Magnoliopsida</taxon>
        <taxon>eudicotyledons</taxon>
        <taxon>Gunneridae</taxon>
        <taxon>Pentapetalae</taxon>
        <taxon>rosids</taxon>
        <taxon>fabids</taxon>
        <taxon>Fabales</taxon>
        <taxon>Fabaceae</taxon>
        <taxon>Papilionoideae</taxon>
        <taxon>50 kb inversion clade</taxon>
        <taxon>NPAAA clade</taxon>
        <taxon>Hologalegina</taxon>
        <taxon>IRL clade</taxon>
        <taxon>Fabeae</taxon>
        <taxon>Lathyrus</taxon>
    </lineage>
</organism>
<keyword evidence="2" id="KW-0812">Transmembrane</keyword>
<dbReference type="Gramene" id="PSAT_LOCUS6210_t1">
    <property type="protein sequence ID" value="CAL5185811.1"/>
    <property type="gene ID" value="PSAT_LOCUS6210"/>
</dbReference>
<accession>A0A9D5BGI9</accession>
<feature type="transmembrane region" description="Helical" evidence="2">
    <location>
        <begin position="48"/>
        <end position="66"/>
    </location>
</feature>
<protein>
    <recommendedName>
        <fullName evidence="5">Transmembrane protein</fullName>
    </recommendedName>
</protein>
<feature type="region of interest" description="Disordered" evidence="1">
    <location>
        <begin position="117"/>
        <end position="150"/>
    </location>
</feature>
<evidence type="ECO:0000313" key="4">
    <source>
        <dbReference type="Proteomes" id="UP001058974"/>
    </source>
</evidence>
<reference evidence="3 4" key="1">
    <citation type="journal article" date="2022" name="Nat. Genet.">
        <title>Improved pea reference genome and pan-genome highlight genomic features and evolutionary characteristics.</title>
        <authorList>
            <person name="Yang T."/>
            <person name="Liu R."/>
            <person name="Luo Y."/>
            <person name="Hu S."/>
            <person name="Wang D."/>
            <person name="Wang C."/>
            <person name="Pandey M.K."/>
            <person name="Ge S."/>
            <person name="Xu Q."/>
            <person name="Li N."/>
            <person name="Li G."/>
            <person name="Huang Y."/>
            <person name="Saxena R.K."/>
            <person name="Ji Y."/>
            <person name="Li M."/>
            <person name="Yan X."/>
            <person name="He Y."/>
            <person name="Liu Y."/>
            <person name="Wang X."/>
            <person name="Xiang C."/>
            <person name="Varshney R.K."/>
            <person name="Ding H."/>
            <person name="Gao S."/>
            <person name="Zong X."/>
        </authorList>
    </citation>
    <scope>NUCLEOTIDE SEQUENCE [LARGE SCALE GENOMIC DNA]</scope>
    <source>
        <strain evidence="3 4">cv. Zhongwan 6</strain>
    </source>
</reference>
<keyword evidence="4" id="KW-1185">Reference proteome</keyword>
<dbReference type="PANTHER" id="PTHR35997:SF5">
    <property type="entry name" value="OS09G0539700 PROTEIN"/>
    <property type="match status" value="1"/>
</dbReference>
<proteinExistence type="predicted"/>
<keyword evidence="2" id="KW-0472">Membrane</keyword>
<gene>
    <name evidence="3" type="ORF">KIW84_011991</name>
</gene>
<dbReference type="Gramene" id="Psat01G0199100-T1">
    <property type="protein sequence ID" value="KAI5443157.1"/>
    <property type="gene ID" value="KIW84_011991"/>
</dbReference>
<evidence type="ECO:0000313" key="3">
    <source>
        <dbReference type="EMBL" id="KAI5443157.1"/>
    </source>
</evidence>
<name>A0A9D5BGI9_PEA</name>
<dbReference type="EMBL" id="JAMSHJ010000001">
    <property type="protein sequence ID" value="KAI5443157.1"/>
    <property type="molecule type" value="Genomic_DNA"/>
</dbReference>
<dbReference type="OrthoDB" id="1725777at2759"/>